<dbReference type="GO" id="GO:0005634">
    <property type="term" value="C:nucleus"/>
    <property type="evidence" value="ECO:0007669"/>
    <property type="project" value="TreeGrafter"/>
</dbReference>
<feature type="region of interest" description="Disordered" evidence="3">
    <location>
        <begin position="250"/>
        <end position="299"/>
    </location>
</feature>
<feature type="compositionally biased region" description="Acidic residues" evidence="3">
    <location>
        <begin position="767"/>
        <end position="787"/>
    </location>
</feature>
<dbReference type="OrthoDB" id="4567at2759"/>
<gene>
    <name evidence="5" type="ORF">HG537_0A02690</name>
</gene>
<evidence type="ECO:0000256" key="3">
    <source>
        <dbReference type="SAM" id="MobiDB-lite"/>
    </source>
</evidence>
<evidence type="ECO:0000313" key="6">
    <source>
        <dbReference type="Proteomes" id="UP000510647"/>
    </source>
</evidence>
<keyword evidence="2" id="KW-0597">Phosphoprotein</keyword>
<dbReference type="InterPro" id="IPR031315">
    <property type="entry name" value="LNS2/PITP"/>
</dbReference>
<feature type="region of interest" description="Disordered" evidence="3">
    <location>
        <begin position="103"/>
        <end position="132"/>
    </location>
</feature>
<dbReference type="Pfam" id="PF08235">
    <property type="entry name" value="LNS2"/>
    <property type="match status" value="1"/>
</dbReference>
<dbReference type="SUPFAM" id="SSF56784">
    <property type="entry name" value="HAD-like"/>
    <property type="match status" value="1"/>
</dbReference>
<name>A0A7H9HNW5_9SACH</name>
<dbReference type="AlphaFoldDB" id="A0A7H9HNW5"/>
<dbReference type="GO" id="GO:0019432">
    <property type="term" value="P:triglyceride biosynthetic process"/>
    <property type="evidence" value="ECO:0007669"/>
    <property type="project" value="TreeGrafter"/>
</dbReference>
<dbReference type="EMBL" id="CP059267">
    <property type="protein sequence ID" value="QLQ78022.1"/>
    <property type="molecule type" value="Genomic_DNA"/>
</dbReference>
<feature type="region of interest" description="Disordered" evidence="3">
    <location>
        <begin position="760"/>
        <end position="787"/>
    </location>
</feature>
<evidence type="ECO:0000256" key="1">
    <source>
        <dbReference type="ARBA" id="ARBA00005476"/>
    </source>
</evidence>
<accession>A0A7H9HNW5</accession>
<feature type="compositionally biased region" description="Polar residues" evidence="3">
    <location>
        <begin position="676"/>
        <end position="693"/>
    </location>
</feature>
<dbReference type="InterPro" id="IPR007651">
    <property type="entry name" value="Lipin_N"/>
</dbReference>
<keyword evidence="6" id="KW-1185">Reference proteome</keyword>
<evidence type="ECO:0000313" key="5">
    <source>
        <dbReference type="EMBL" id="QLQ78022.1"/>
    </source>
</evidence>
<proteinExistence type="inferred from homology"/>
<dbReference type="Gene3D" id="3.40.50.1000">
    <property type="entry name" value="HAD superfamily/HAD-like"/>
    <property type="match status" value="1"/>
</dbReference>
<dbReference type="SMART" id="SM00775">
    <property type="entry name" value="LNS2"/>
    <property type="match status" value="1"/>
</dbReference>
<dbReference type="InterPro" id="IPR023214">
    <property type="entry name" value="HAD_sf"/>
</dbReference>
<comment type="similarity">
    <text evidence="1">Belongs to the lipin family.</text>
</comment>
<protein>
    <recommendedName>
        <fullName evidence="4">LNS2/PITP domain-containing protein</fullName>
    </recommendedName>
</protein>
<dbReference type="InterPro" id="IPR013209">
    <property type="entry name" value="LNS2"/>
</dbReference>
<feature type="compositionally biased region" description="Low complexity" evidence="3">
    <location>
        <begin position="103"/>
        <end position="117"/>
    </location>
</feature>
<dbReference type="Pfam" id="PF04571">
    <property type="entry name" value="Lipin_N"/>
    <property type="match status" value="1"/>
</dbReference>
<evidence type="ECO:0000259" key="4">
    <source>
        <dbReference type="SMART" id="SM00775"/>
    </source>
</evidence>
<sequence length="787" mass="87652">MQYFGRAIDTVSKTWSSINPATLSGAIDVIVVDHPDGTLACSPFHVRFGKFQILKPSQKKVEVIVNGKSTNIPMKLGDSGEAYFVFETTSDVDGIPQDLLSSPIVSATSSPSQSPHSNDMYLDGGGGNEAGKNRPFEGEHKVLEEPDFLDINDTGITDSTSSSPTPVSKTKTFQEKLNKRLTQIHIPSKLDNNGDLLLDIEGYKPNQDKVHDADNQLKQLLQDELGGDLDISKFLKEDDKGNVRIVNPYENDHLAPADSPPFTSDDSGSNLDSRPDTSDSLTATSDAESQNESKSEIEGTSGKHYIKTLRLSSDQLKCLDLKYGENDLMFSVDQGRASVTARLFVWRWDVPIVISDIDGTITKSDALGHVMTIFGKDWTHSGVAKLFTEIARNNYNIMYLTARSAGQADSTRSYLRSILQDGNRLPSGPVILSPDRTMAALRREVILKKPEVFKIACLNDIRSLYFKAPQRTSKDYHVDGAQGRKIYEDEDVEEDPDERPTPFFAGFGNRITDALSYRTVGIPSSRIFTINPDGEVHMELLELAGYKSSYVFINELVDHFFPPVILDYDDIGSITSMTPGSPANNTLDMDSNCDSNILLRKKQEKKFTDVYFWRDPILDINDLSDISHSDEETNNGALIGKFSPNDKAKDALLKTNDNERFKSRTLSKDEQASLLARNNMQEETYTRNFSTPKKNPRPSSKEELGRQIYLELGSPLTSPKLNHIDIQDIDHNLKNFSISRPTHPIAGVSKINVMEDGISRHSSNQTDDLDGDIDSMDDEFDEDEFID</sequence>
<dbReference type="FunFam" id="3.40.50.1000:FF:000063">
    <property type="entry name" value="Nuclear elongation and deformation protein"/>
    <property type="match status" value="1"/>
</dbReference>
<feature type="region of interest" description="Disordered" evidence="3">
    <location>
        <begin position="676"/>
        <end position="702"/>
    </location>
</feature>
<dbReference type="Pfam" id="PF24565">
    <property type="entry name" value="Ned1_M"/>
    <property type="match status" value="1"/>
</dbReference>
<dbReference type="InterPro" id="IPR057124">
    <property type="entry name" value="Ned1-like_M"/>
</dbReference>
<feature type="compositionally biased region" description="Polar residues" evidence="3">
    <location>
        <begin position="261"/>
        <end position="290"/>
    </location>
</feature>
<evidence type="ECO:0000256" key="2">
    <source>
        <dbReference type="ARBA" id="ARBA00022553"/>
    </source>
</evidence>
<reference evidence="5 6" key="1">
    <citation type="submission" date="2020-06" db="EMBL/GenBank/DDBJ databases">
        <title>The yeast mating-type switching endonuclease HO is a domesticated member of an unorthodox homing genetic element family.</title>
        <authorList>
            <person name="Coughlan A.Y."/>
            <person name="Lombardi L."/>
            <person name="Braun-Galleani S."/>
            <person name="Martos A.R."/>
            <person name="Galeote V."/>
            <person name="Bigey F."/>
            <person name="Dequin S."/>
            <person name="Byrne K.P."/>
            <person name="Wolfe K.H."/>
        </authorList>
    </citation>
    <scope>NUCLEOTIDE SEQUENCE [LARGE SCALE GENOMIC DNA]</scope>
    <source>
        <strain evidence="5 6">CBS2947</strain>
    </source>
</reference>
<dbReference type="Proteomes" id="UP000510647">
    <property type="component" value="Chromosome 1"/>
</dbReference>
<dbReference type="PANTHER" id="PTHR12181:SF12">
    <property type="entry name" value="PHOSPHATIDATE PHOSPHATASE"/>
    <property type="match status" value="1"/>
</dbReference>
<dbReference type="GO" id="GO:0008195">
    <property type="term" value="F:phosphatidate phosphatase activity"/>
    <property type="evidence" value="ECO:0007669"/>
    <property type="project" value="TreeGrafter"/>
</dbReference>
<dbReference type="InterPro" id="IPR036412">
    <property type="entry name" value="HAD-like_sf"/>
</dbReference>
<feature type="domain" description="LNS2/PITP" evidence="4">
    <location>
        <begin position="352"/>
        <end position="539"/>
    </location>
</feature>
<dbReference type="InterPro" id="IPR026058">
    <property type="entry name" value="LIPIN"/>
</dbReference>
<dbReference type="GO" id="GO:0009062">
    <property type="term" value="P:fatty acid catabolic process"/>
    <property type="evidence" value="ECO:0007669"/>
    <property type="project" value="TreeGrafter"/>
</dbReference>
<dbReference type="PANTHER" id="PTHR12181">
    <property type="entry name" value="LIPIN"/>
    <property type="match status" value="1"/>
</dbReference>
<organism evidence="5 6">
    <name type="scientific">Torulaspora globosa</name>
    <dbReference type="NCBI Taxonomy" id="48254"/>
    <lineage>
        <taxon>Eukaryota</taxon>
        <taxon>Fungi</taxon>
        <taxon>Dikarya</taxon>
        <taxon>Ascomycota</taxon>
        <taxon>Saccharomycotina</taxon>
        <taxon>Saccharomycetes</taxon>
        <taxon>Saccharomycetales</taxon>
        <taxon>Saccharomycetaceae</taxon>
        <taxon>Torulaspora</taxon>
    </lineage>
</organism>